<organism evidence="1 2">
    <name type="scientific">Paenibacillus popilliae ATCC 14706</name>
    <dbReference type="NCBI Taxonomy" id="1212764"/>
    <lineage>
        <taxon>Bacteria</taxon>
        <taxon>Bacillati</taxon>
        <taxon>Bacillota</taxon>
        <taxon>Bacilli</taxon>
        <taxon>Bacillales</taxon>
        <taxon>Paenibacillaceae</taxon>
        <taxon>Paenibacillus</taxon>
    </lineage>
</organism>
<protein>
    <submittedName>
        <fullName evidence="1">Lignostilbene-alpha,beta-dioxygenase</fullName>
    </submittedName>
</protein>
<keyword evidence="2" id="KW-1185">Reference proteome</keyword>
<dbReference type="AlphaFoldDB" id="M9LCG9"/>
<evidence type="ECO:0000313" key="2">
    <source>
        <dbReference type="Proteomes" id="UP000029453"/>
    </source>
</evidence>
<dbReference type="GO" id="GO:0051213">
    <property type="term" value="F:dioxygenase activity"/>
    <property type="evidence" value="ECO:0007669"/>
    <property type="project" value="UniProtKB-KW"/>
</dbReference>
<proteinExistence type="predicted"/>
<reference evidence="1 2" key="1">
    <citation type="submission" date="2012-10" db="EMBL/GenBank/DDBJ databases">
        <title>Draft Genome Sequence of Paenibacillus popilliae ATCC 14706T.</title>
        <authorList>
            <person name="Iiyama K."/>
            <person name="Mori K."/>
            <person name="Mon H."/>
            <person name="Chieda Y."/>
            <person name="Lee J.M."/>
            <person name="Kusakabe T."/>
            <person name="Tashiro K."/>
            <person name="Asano S."/>
            <person name="Yasunaga-Aoki C."/>
            <person name="Shimizu S."/>
        </authorList>
    </citation>
    <scope>NUCLEOTIDE SEQUENCE [LARGE SCALE GENOMIC DNA]</scope>
    <source>
        <strain evidence="1 2">ATCC 14706</strain>
    </source>
</reference>
<keyword evidence="1" id="KW-0560">Oxidoreductase</keyword>
<sequence>MQAGAVQDQEKPRIQIFDMMLRISEQAMFNINCPIARRGEEGGERGWLMRTSLQLRAERVDHGARYT</sequence>
<dbReference type="Proteomes" id="UP000029453">
    <property type="component" value="Unassembled WGS sequence"/>
</dbReference>
<gene>
    <name evidence="1" type="ORF">PPOP_3192</name>
</gene>
<keyword evidence="1" id="KW-0223">Dioxygenase</keyword>
<accession>M9LCG9</accession>
<name>M9LCG9_PAEPP</name>
<comment type="caution">
    <text evidence="1">The sequence shown here is derived from an EMBL/GenBank/DDBJ whole genome shotgun (WGS) entry which is preliminary data.</text>
</comment>
<evidence type="ECO:0000313" key="1">
    <source>
        <dbReference type="EMBL" id="GAC43792.1"/>
    </source>
</evidence>
<dbReference type="EMBL" id="BALG01000255">
    <property type="protein sequence ID" value="GAC43792.1"/>
    <property type="molecule type" value="Genomic_DNA"/>
</dbReference>